<proteinExistence type="predicted"/>
<keyword evidence="3" id="KW-1185">Reference proteome</keyword>
<dbReference type="InterPro" id="IPR016181">
    <property type="entry name" value="Acyl_CoA_acyltransferase"/>
</dbReference>
<accession>A0ABU2T0C0</accession>
<dbReference type="InterPro" id="IPR027365">
    <property type="entry name" value="GNAT_acetyltra_YdfB-like"/>
</dbReference>
<dbReference type="Pfam" id="PF12746">
    <property type="entry name" value="GNAT_acetyltran"/>
    <property type="match status" value="1"/>
</dbReference>
<dbReference type="EMBL" id="JAVRFE010000001">
    <property type="protein sequence ID" value="MDT0454291.1"/>
    <property type="molecule type" value="Genomic_DNA"/>
</dbReference>
<dbReference type="InterPro" id="IPR000182">
    <property type="entry name" value="GNAT_dom"/>
</dbReference>
<reference evidence="2" key="1">
    <citation type="submission" date="2024-05" db="EMBL/GenBank/DDBJ databases">
        <title>30 novel species of actinomycetes from the DSMZ collection.</title>
        <authorList>
            <person name="Nouioui I."/>
        </authorList>
    </citation>
    <scope>NUCLEOTIDE SEQUENCE</scope>
    <source>
        <strain evidence="2">DSM 41527</strain>
    </source>
</reference>
<dbReference type="RefSeq" id="WP_311621728.1">
    <property type="nucleotide sequence ID" value="NZ_JAVRFE010000001.1"/>
</dbReference>
<gene>
    <name evidence="2" type="ORF">RM550_00880</name>
</gene>
<dbReference type="SUPFAM" id="SSF55729">
    <property type="entry name" value="Acyl-CoA N-acyltransferases (Nat)"/>
    <property type="match status" value="1"/>
</dbReference>
<dbReference type="Proteomes" id="UP001180551">
    <property type="component" value="Unassembled WGS sequence"/>
</dbReference>
<evidence type="ECO:0000313" key="2">
    <source>
        <dbReference type="EMBL" id="MDT0454291.1"/>
    </source>
</evidence>
<dbReference type="PROSITE" id="PS51186">
    <property type="entry name" value="GNAT"/>
    <property type="match status" value="1"/>
</dbReference>
<protein>
    <submittedName>
        <fullName evidence="2">GNAT family N-acetyltransferase</fullName>
    </submittedName>
</protein>
<feature type="domain" description="N-acetyltransferase" evidence="1">
    <location>
        <begin position="106"/>
        <end position="243"/>
    </location>
</feature>
<dbReference type="Gene3D" id="3.40.630.30">
    <property type="match status" value="1"/>
</dbReference>
<comment type="caution">
    <text evidence="2">The sequence shown here is derived from an EMBL/GenBank/DDBJ whole genome shotgun (WGS) entry which is preliminary data.</text>
</comment>
<evidence type="ECO:0000259" key="1">
    <source>
        <dbReference type="PROSITE" id="PS51186"/>
    </source>
</evidence>
<evidence type="ECO:0000313" key="3">
    <source>
        <dbReference type="Proteomes" id="UP001180551"/>
    </source>
</evidence>
<name>A0ABU2T0C0_9ACTN</name>
<organism evidence="2 3">
    <name type="scientific">Streptomyces mooreae</name>
    <dbReference type="NCBI Taxonomy" id="3075523"/>
    <lineage>
        <taxon>Bacteria</taxon>
        <taxon>Bacillati</taxon>
        <taxon>Actinomycetota</taxon>
        <taxon>Actinomycetes</taxon>
        <taxon>Kitasatosporales</taxon>
        <taxon>Streptomycetaceae</taxon>
        <taxon>Streptomyces</taxon>
    </lineage>
</organism>
<sequence>MSDGLLTRARSLWEQLAEAPVSFPPGGGAVIAVSAESRLCPAAWAGIVRLDDAAVITVPDEAQALLFRRAVVDTPVESLMRPSTLRALLPVVEVLGPAALAYLSKDDFRPESGGAAVGCVPPGHEGLRALAGLAGPEDAAESGIDEVDSPVFVVRDGPEAVAAAGYRRWPASTAHLCVLTAPQRRGHGLARQVASGAVAHALDAGLLPQWRARPEASRRVAAALGFREISGQLSVRLGLDQGV</sequence>